<feature type="transmembrane region" description="Helical" evidence="1">
    <location>
        <begin position="113"/>
        <end position="132"/>
    </location>
</feature>
<dbReference type="AlphaFoldDB" id="A0A0G1SEJ7"/>
<feature type="transmembrane region" description="Helical" evidence="1">
    <location>
        <begin position="78"/>
        <end position="101"/>
    </location>
</feature>
<proteinExistence type="predicted"/>
<evidence type="ECO:0008006" key="4">
    <source>
        <dbReference type="Google" id="ProtNLM"/>
    </source>
</evidence>
<dbReference type="EMBL" id="LCOA01000028">
    <property type="protein sequence ID" value="KKU67874.1"/>
    <property type="molecule type" value="Genomic_DNA"/>
</dbReference>
<accession>A0A0G1SEJ7</accession>
<sequence>MVEVYSSSASTGSAKSAESVSRKDWWKKVVDEVLEKVGEEPRRAMMGAFCVRPDQKFMTQQEDEEIVLLLRAHPITNIGWVLLVILMLVLPSVILGTGVFAAVPGKFILVGKLVWYLVTLMYAMERFMFWYYSVFIVTNERIVDIDFDNLMYRQITYANLNHIEEPEETTGGFLRSMFQYGDVSVTTASEKPTLEANAVPYPDKVVDIISRLAEELEKRRERGE</sequence>
<evidence type="ECO:0000313" key="2">
    <source>
        <dbReference type="EMBL" id="KKU67874.1"/>
    </source>
</evidence>
<evidence type="ECO:0000313" key="3">
    <source>
        <dbReference type="Proteomes" id="UP000034565"/>
    </source>
</evidence>
<reference evidence="2 3" key="1">
    <citation type="journal article" date="2015" name="Nature">
        <title>rRNA introns, odd ribosomes, and small enigmatic genomes across a large radiation of phyla.</title>
        <authorList>
            <person name="Brown C.T."/>
            <person name="Hug L.A."/>
            <person name="Thomas B.C."/>
            <person name="Sharon I."/>
            <person name="Castelle C.J."/>
            <person name="Singh A."/>
            <person name="Wilkins M.J."/>
            <person name="Williams K.H."/>
            <person name="Banfield J.F."/>
        </authorList>
    </citation>
    <scope>NUCLEOTIDE SEQUENCE [LARGE SCALE GENOMIC DNA]</scope>
</reference>
<protein>
    <recommendedName>
        <fullName evidence="4">DUF304 domain-containing protein</fullName>
    </recommendedName>
</protein>
<keyword evidence="1" id="KW-0812">Transmembrane</keyword>
<dbReference type="Proteomes" id="UP000034565">
    <property type="component" value="Unassembled WGS sequence"/>
</dbReference>
<keyword evidence="1" id="KW-1133">Transmembrane helix</keyword>
<gene>
    <name evidence="2" type="ORF">UX92_C0028G0006</name>
</gene>
<evidence type="ECO:0000256" key="1">
    <source>
        <dbReference type="SAM" id="Phobius"/>
    </source>
</evidence>
<comment type="caution">
    <text evidence="2">The sequence shown here is derived from an EMBL/GenBank/DDBJ whole genome shotgun (WGS) entry which is preliminary data.</text>
</comment>
<keyword evidence="1" id="KW-0472">Membrane</keyword>
<organism evidence="2 3">
    <name type="scientific">Candidatus Amesbacteria bacterium GW2011_GWA1_47_20</name>
    <dbReference type="NCBI Taxonomy" id="1618354"/>
    <lineage>
        <taxon>Bacteria</taxon>
        <taxon>Candidatus Amesiibacteriota</taxon>
    </lineage>
</organism>
<name>A0A0G1SEJ7_9BACT</name>